<keyword evidence="3" id="KW-1185">Reference proteome</keyword>
<reference evidence="2 3" key="1">
    <citation type="submission" date="2022-03" db="EMBL/GenBank/DDBJ databases">
        <title>Ignatzschineria rhizosphaerae HR5S32.</title>
        <authorList>
            <person name="Sun J.Q."/>
            <person name="Feng J.Y."/>
        </authorList>
    </citation>
    <scope>NUCLEOTIDE SEQUENCE [LARGE SCALE GENOMIC DNA]</scope>
    <source>
        <strain evidence="2 3">HR5S32</strain>
    </source>
</reference>
<feature type="domain" description="Knr4/Smi1-like" evidence="1">
    <location>
        <begin position="27"/>
        <end position="167"/>
    </location>
</feature>
<dbReference type="Gene3D" id="3.40.1580.10">
    <property type="entry name" value="SMI1/KNR4-like"/>
    <property type="match status" value="1"/>
</dbReference>
<dbReference type="SMART" id="SM00860">
    <property type="entry name" value="SMI1_KNR4"/>
    <property type="match status" value="1"/>
</dbReference>
<evidence type="ECO:0000313" key="3">
    <source>
        <dbReference type="Proteomes" id="UP000829542"/>
    </source>
</evidence>
<protein>
    <submittedName>
        <fullName evidence="2">SMI1/KNR4 family protein</fullName>
    </submittedName>
</protein>
<dbReference type="RefSeq" id="WP_242148426.1">
    <property type="nucleotide sequence ID" value="NZ_CP093379.1"/>
</dbReference>
<gene>
    <name evidence="2" type="ORF">MMG00_11450</name>
</gene>
<name>A0ABY3X0I3_9GAMM</name>
<dbReference type="EMBL" id="CP093379">
    <property type="protein sequence ID" value="UNM95810.1"/>
    <property type="molecule type" value="Genomic_DNA"/>
</dbReference>
<dbReference type="Pfam" id="PF09346">
    <property type="entry name" value="SMI1_KNR4"/>
    <property type="match status" value="1"/>
</dbReference>
<accession>A0ABY3X0I3</accession>
<organism evidence="2 3">
    <name type="scientific">Ignatzschineria rhizosphaerae</name>
    <dbReference type="NCBI Taxonomy" id="2923279"/>
    <lineage>
        <taxon>Bacteria</taxon>
        <taxon>Pseudomonadati</taxon>
        <taxon>Pseudomonadota</taxon>
        <taxon>Gammaproteobacteria</taxon>
        <taxon>Cardiobacteriales</taxon>
        <taxon>Ignatzschineriaceae</taxon>
        <taxon>Ignatzschineria</taxon>
    </lineage>
</organism>
<evidence type="ECO:0000259" key="1">
    <source>
        <dbReference type="SMART" id="SM00860"/>
    </source>
</evidence>
<dbReference type="Proteomes" id="UP000829542">
    <property type="component" value="Chromosome"/>
</dbReference>
<dbReference type="InterPro" id="IPR037883">
    <property type="entry name" value="Knr4/Smi1-like_sf"/>
</dbReference>
<dbReference type="InterPro" id="IPR018958">
    <property type="entry name" value="Knr4/Smi1-like_dom"/>
</dbReference>
<proteinExistence type="predicted"/>
<dbReference type="SUPFAM" id="SSF160631">
    <property type="entry name" value="SMI1/KNR4-like"/>
    <property type="match status" value="1"/>
</dbReference>
<evidence type="ECO:0000313" key="2">
    <source>
        <dbReference type="EMBL" id="UNM95810.1"/>
    </source>
</evidence>
<sequence length="179" mass="20255">MHYFTANDLQNLWDNSDYSKENHISEPFTVELLQQVEAQLGGYKLPAAYIELMTQQNGGALSRDFFFAGEESDWADGGIWVSEIFGIGFDKAYSLCGEFGSNFMIEEWGYPEIGICFAGTPSAGHEMFMFDYRECGKSGIPKVVHIDQEGDYRITLVAETFEAFIKGLIPMDEIYEDED</sequence>